<name>A0A1H2FN25_9GAMM</name>
<feature type="region of interest" description="Disordered" evidence="1">
    <location>
        <begin position="50"/>
        <end position="185"/>
    </location>
</feature>
<feature type="compositionally biased region" description="Polar residues" evidence="1">
    <location>
        <begin position="93"/>
        <end position="115"/>
    </location>
</feature>
<proteinExistence type="predicted"/>
<feature type="compositionally biased region" description="Polar residues" evidence="1">
    <location>
        <begin position="157"/>
        <end position="182"/>
    </location>
</feature>
<gene>
    <name evidence="2" type="ORF">SAMN05216210_1680</name>
</gene>
<protein>
    <submittedName>
        <fullName evidence="2">Uncharacterized protein</fullName>
    </submittedName>
</protein>
<dbReference type="EMBL" id="LT629787">
    <property type="protein sequence ID" value="SDU08722.1"/>
    <property type="molecule type" value="Genomic_DNA"/>
</dbReference>
<dbReference type="STRING" id="1434072.SAMN05216210_1680"/>
<evidence type="ECO:0000256" key="1">
    <source>
        <dbReference type="SAM" id="MobiDB-lite"/>
    </source>
</evidence>
<evidence type="ECO:0000313" key="3">
    <source>
        <dbReference type="Proteomes" id="UP000243924"/>
    </source>
</evidence>
<reference evidence="3" key="1">
    <citation type="submission" date="2016-10" db="EMBL/GenBank/DDBJ databases">
        <authorList>
            <person name="Varghese N."/>
            <person name="Submissions S."/>
        </authorList>
    </citation>
    <scope>NUCLEOTIDE SEQUENCE [LARGE SCALE GENOMIC DNA]</scope>
    <source>
        <strain evidence="3">CECT 8338</strain>
    </source>
</reference>
<sequence length="208" mass="22032">MWDRRVALDNATQRATFFPGTPSCTRHSSPPGLASLTQAALRTASRVQLGVPGSSAGGKAVHSVNRAVRSTSDGKAATRTDTLRERLVGPPSCTRQSSPPGLAGLTQSSAAHCQPSTTRRSQQQRQRKNRAPGQSAAGSTIDGNDTLRERLVGPPSCTRQSSPPGLPGVTQSSAAHCQPSTTRRSRECIWPALRSSAQWVYSASRDYG</sequence>
<keyword evidence="3" id="KW-1185">Reference proteome</keyword>
<feature type="compositionally biased region" description="Basic and acidic residues" evidence="1">
    <location>
        <begin position="76"/>
        <end position="87"/>
    </location>
</feature>
<organism evidence="2 3">
    <name type="scientific">Halopseudomonas salegens</name>
    <dbReference type="NCBI Taxonomy" id="1434072"/>
    <lineage>
        <taxon>Bacteria</taxon>
        <taxon>Pseudomonadati</taxon>
        <taxon>Pseudomonadota</taxon>
        <taxon>Gammaproteobacteria</taxon>
        <taxon>Pseudomonadales</taxon>
        <taxon>Pseudomonadaceae</taxon>
        <taxon>Halopseudomonas</taxon>
    </lineage>
</organism>
<accession>A0A1H2FN25</accession>
<dbReference type="AlphaFoldDB" id="A0A1H2FN25"/>
<evidence type="ECO:0000313" key="2">
    <source>
        <dbReference type="EMBL" id="SDU08722.1"/>
    </source>
</evidence>
<dbReference type="Proteomes" id="UP000243924">
    <property type="component" value="Chromosome I"/>
</dbReference>